<organism evidence="1 2">
    <name type="scientific">Trichoderma harzianum</name>
    <name type="common">Hypocrea lixii</name>
    <dbReference type="NCBI Taxonomy" id="5544"/>
    <lineage>
        <taxon>Eukaryota</taxon>
        <taxon>Fungi</taxon>
        <taxon>Dikarya</taxon>
        <taxon>Ascomycota</taxon>
        <taxon>Pezizomycotina</taxon>
        <taxon>Sordariomycetes</taxon>
        <taxon>Hypocreomycetidae</taxon>
        <taxon>Hypocreales</taxon>
        <taxon>Hypocreaceae</taxon>
        <taxon>Trichoderma</taxon>
    </lineage>
</organism>
<name>A0A0F9XR22_TRIHA</name>
<dbReference type="EMBL" id="JOKZ01000015">
    <property type="protein sequence ID" value="KKP06955.1"/>
    <property type="molecule type" value="Genomic_DNA"/>
</dbReference>
<reference evidence="2" key="1">
    <citation type="journal article" date="2015" name="Genome Announc.">
        <title>Draft whole-genome sequence of the biocontrol agent Trichoderma harzianum T6776.</title>
        <authorList>
            <person name="Baroncelli R."/>
            <person name="Piaggeschi G."/>
            <person name="Fiorini L."/>
            <person name="Bertolini E."/>
            <person name="Zapparata A."/>
            <person name="Pe M.E."/>
            <person name="Sarrocco S."/>
            <person name="Vannacci G."/>
        </authorList>
    </citation>
    <scope>NUCLEOTIDE SEQUENCE [LARGE SCALE GENOMIC DNA]</scope>
    <source>
        <strain evidence="2">T6776</strain>
    </source>
</reference>
<protein>
    <submittedName>
        <fullName evidence="1">Uncharacterized protein</fullName>
    </submittedName>
</protein>
<dbReference type="AlphaFoldDB" id="A0A0F9XR22"/>
<dbReference type="Proteomes" id="UP000034112">
    <property type="component" value="Unassembled WGS sequence"/>
</dbReference>
<sequence length="128" mass="14235">MAEEIRIDIASAARSYGLPIHRPSAMSVDCSSFYDRTLAGIGLSSQKSGLVTQKKPTRADIGRSLPALKLLKPSGGDASTKLILLPDRRREREEERRAVTKNSESPGFLLWLALQLMLAIRWRTMDEP</sequence>
<evidence type="ECO:0000313" key="2">
    <source>
        <dbReference type="Proteomes" id="UP000034112"/>
    </source>
</evidence>
<comment type="caution">
    <text evidence="1">The sequence shown here is derived from an EMBL/GenBank/DDBJ whole genome shotgun (WGS) entry which is preliminary data.</text>
</comment>
<accession>A0A0F9XR22</accession>
<proteinExistence type="predicted"/>
<gene>
    <name evidence="1" type="ORF">THAR02_00935</name>
</gene>
<evidence type="ECO:0000313" key="1">
    <source>
        <dbReference type="EMBL" id="KKP06955.1"/>
    </source>
</evidence>